<dbReference type="Proteomes" id="UP000549695">
    <property type="component" value="Unassembled WGS sequence"/>
</dbReference>
<name>A0A852VZS1_PSEA5</name>
<organism evidence="1 2">
    <name type="scientific">Pseudonocardia alni</name>
    <name type="common">Amycolata alni</name>
    <dbReference type="NCBI Taxonomy" id="33907"/>
    <lineage>
        <taxon>Bacteria</taxon>
        <taxon>Bacillati</taxon>
        <taxon>Actinomycetota</taxon>
        <taxon>Actinomycetes</taxon>
        <taxon>Pseudonocardiales</taxon>
        <taxon>Pseudonocardiaceae</taxon>
        <taxon>Pseudonocardia</taxon>
    </lineage>
</organism>
<reference evidence="1 2" key="1">
    <citation type="submission" date="2020-07" db="EMBL/GenBank/DDBJ databases">
        <title>Sequencing the genomes of 1000 actinobacteria strains.</title>
        <authorList>
            <person name="Klenk H.-P."/>
        </authorList>
    </citation>
    <scope>NUCLEOTIDE SEQUENCE [LARGE SCALE GENOMIC DNA]</scope>
    <source>
        <strain evidence="1 2">DSM 44749</strain>
    </source>
</reference>
<protein>
    <recommendedName>
        <fullName evidence="3">MerR-like DNA binding protein</fullName>
    </recommendedName>
</protein>
<dbReference type="EMBL" id="JACCCZ010000001">
    <property type="protein sequence ID" value="NYG02117.1"/>
    <property type="molecule type" value="Genomic_DNA"/>
</dbReference>
<comment type="caution">
    <text evidence="1">The sequence shown here is derived from an EMBL/GenBank/DDBJ whole genome shotgun (WGS) entry which is preliminary data.</text>
</comment>
<accession>A0A852VZS1</accession>
<gene>
    <name evidence="1" type="ORF">HDA37_002402</name>
</gene>
<dbReference type="AlphaFoldDB" id="A0A852VZS1"/>
<keyword evidence="2" id="KW-1185">Reference proteome</keyword>
<dbReference type="Gene3D" id="1.10.1660.10">
    <property type="match status" value="1"/>
</dbReference>
<evidence type="ECO:0000313" key="1">
    <source>
        <dbReference type="EMBL" id="NYG02117.1"/>
    </source>
</evidence>
<evidence type="ECO:0008006" key="3">
    <source>
        <dbReference type="Google" id="ProtNLM"/>
    </source>
</evidence>
<evidence type="ECO:0000313" key="2">
    <source>
        <dbReference type="Proteomes" id="UP000549695"/>
    </source>
</evidence>
<dbReference type="GeneID" id="98052172"/>
<sequence length="108" mass="11905">MTTHPLLVRPGRPLSQAEFARCSGVHPEHLHRLFALGLLRATPDTDGRLSVPAGELAAVRRIERLRSGLPVNYAALGLIVELLDRIGRLETALRTQRAAHDTTRGWIS</sequence>
<proteinExistence type="predicted"/>
<dbReference type="RefSeq" id="WP_312888571.1">
    <property type="nucleotide sequence ID" value="NZ_BAAAJZ010000001.1"/>
</dbReference>
<dbReference type="Pfam" id="PF13591">
    <property type="entry name" value="MerR_2"/>
    <property type="match status" value="1"/>
</dbReference>